<dbReference type="EMBL" id="SPMX01000039">
    <property type="protein sequence ID" value="NMQ06284.1"/>
    <property type="molecule type" value="Genomic_DNA"/>
</dbReference>
<reference evidence="1" key="1">
    <citation type="submission" date="2019-03" db="EMBL/GenBank/DDBJ databases">
        <title>Metabolic reconstructions from genomes of highly enriched 'Candidatus Accumulibacter' and 'Candidatus Competibacter' bioreactor populations.</title>
        <authorList>
            <person name="Annavajhala M.K."/>
            <person name="Welles L."/>
            <person name="Abbas B."/>
            <person name="Sorokin D."/>
            <person name="Park H."/>
            <person name="Van Loosdrecht M."/>
            <person name="Chandran K."/>
        </authorList>
    </citation>
    <scope>NUCLEOTIDE SEQUENCE</scope>
    <source>
        <strain evidence="1">SBR_L</strain>
    </source>
</reference>
<evidence type="ECO:0008006" key="3">
    <source>
        <dbReference type="Google" id="ProtNLM"/>
    </source>
</evidence>
<name>A0ABX1TB23_9PROT</name>
<organism evidence="1 2">
    <name type="scientific">Candidatus Accumulibacter contiguus</name>
    <dbReference type="NCBI Taxonomy" id="2954381"/>
    <lineage>
        <taxon>Bacteria</taxon>
        <taxon>Pseudomonadati</taxon>
        <taxon>Pseudomonadota</taxon>
        <taxon>Betaproteobacteria</taxon>
        <taxon>Candidatus Accumulibacter</taxon>
    </lineage>
</organism>
<protein>
    <recommendedName>
        <fullName evidence="3">Lipoprotein</fullName>
    </recommendedName>
</protein>
<proteinExistence type="predicted"/>
<evidence type="ECO:0000313" key="1">
    <source>
        <dbReference type="EMBL" id="NMQ06284.1"/>
    </source>
</evidence>
<dbReference type="RefSeq" id="WP_169070799.1">
    <property type="nucleotide sequence ID" value="NZ_SPMX01000039.1"/>
</dbReference>
<accession>A0ABX1TB23</accession>
<gene>
    <name evidence="1" type="ORF">E4Q08_14010</name>
</gene>
<sequence length="186" mass="18240">MKRSASSLWGVSAVIVFSVVGCGKKDEAKPAAAPVAAPSAEIICSLAPSQSKVVTGIAGMAGRAGATAAALAQALGLSAVPHSSGALILTGSGGYVAGTLGAAVAGPVIVGVGLVIAGSAVTVELLCAPKNHPGAVNRVEEAAAEFLRRSQLSFPGAKVDAGRMADKAVVKIRTVAGDVYEYAFGN</sequence>
<evidence type="ECO:0000313" key="2">
    <source>
        <dbReference type="Proteomes" id="UP000886469"/>
    </source>
</evidence>
<keyword evidence="2" id="KW-1185">Reference proteome</keyword>
<dbReference type="Proteomes" id="UP000886469">
    <property type="component" value="Unassembled WGS sequence"/>
</dbReference>
<dbReference type="PROSITE" id="PS51257">
    <property type="entry name" value="PROKAR_LIPOPROTEIN"/>
    <property type="match status" value="1"/>
</dbReference>
<comment type="caution">
    <text evidence="1">The sequence shown here is derived from an EMBL/GenBank/DDBJ whole genome shotgun (WGS) entry which is preliminary data.</text>
</comment>